<evidence type="ECO:0000313" key="2">
    <source>
        <dbReference type="EMBL" id="TQV92673.1"/>
    </source>
</evidence>
<accession>A0A545UT78</accession>
<dbReference type="EMBL" id="SPUK01000014">
    <property type="protein sequence ID" value="TQV92673.1"/>
    <property type="molecule type" value="Genomic_DNA"/>
</dbReference>
<feature type="region of interest" description="Disordered" evidence="1">
    <location>
        <begin position="19"/>
        <end position="76"/>
    </location>
</feature>
<evidence type="ECO:0000256" key="1">
    <source>
        <dbReference type="SAM" id="MobiDB-lite"/>
    </source>
</evidence>
<organism evidence="2 3">
    <name type="scientific">Cordyceps javanica</name>
    <dbReference type="NCBI Taxonomy" id="43265"/>
    <lineage>
        <taxon>Eukaryota</taxon>
        <taxon>Fungi</taxon>
        <taxon>Dikarya</taxon>
        <taxon>Ascomycota</taxon>
        <taxon>Pezizomycotina</taxon>
        <taxon>Sordariomycetes</taxon>
        <taxon>Hypocreomycetidae</taxon>
        <taxon>Hypocreales</taxon>
        <taxon>Cordycipitaceae</taxon>
        <taxon>Cordyceps</taxon>
    </lineage>
</organism>
<keyword evidence="3" id="KW-1185">Reference proteome</keyword>
<proteinExistence type="predicted"/>
<name>A0A545UT78_9HYPO</name>
<dbReference type="AlphaFoldDB" id="A0A545UT78"/>
<evidence type="ECO:0000313" key="3">
    <source>
        <dbReference type="Proteomes" id="UP000315783"/>
    </source>
</evidence>
<protein>
    <submittedName>
        <fullName evidence="2">Uncharacterized protein</fullName>
    </submittedName>
</protein>
<sequence>MVHQLHLHKGRQVSFIRCRTAGRGPGPGSVPSHCRNCAPRADGSRSTGQRLPKGSKEMRGEREKEREGGREGEYRAQLGEGGGELTFMYTGTRKWDGEELTREKEVDSICHLNSKKLLAAVGFLEAVYKLVPLADKSRPPCDAAAIGPMNSVVSDPKKGTITCLEWRAMYLRHILD</sequence>
<dbReference type="Proteomes" id="UP000315783">
    <property type="component" value="Unassembled WGS sequence"/>
</dbReference>
<reference evidence="2 3" key="1">
    <citation type="journal article" date="2019" name="Appl. Microbiol. Biotechnol.">
        <title>Genome sequence of Isaria javanica and comparative genome analysis insights into family S53 peptidase evolution in fungal entomopathogens.</title>
        <authorList>
            <person name="Lin R."/>
            <person name="Zhang X."/>
            <person name="Xin B."/>
            <person name="Zou M."/>
            <person name="Gao Y."/>
            <person name="Qin F."/>
            <person name="Hu Q."/>
            <person name="Xie B."/>
            <person name="Cheng X."/>
        </authorList>
    </citation>
    <scope>NUCLEOTIDE SEQUENCE [LARGE SCALE GENOMIC DNA]</scope>
    <source>
        <strain evidence="2 3">IJ1G</strain>
    </source>
</reference>
<comment type="caution">
    <text evidence="2">The sequence shown here is derived from an EMBL/GenBank/DDBJ whole genome shotgun (WGS) entry which is preliminary data.</text>
</comment>
<gene>
    <name evidence="2" type="ORF">IF1G_08597</name>
</gene>
<feature type="compositionally biased region" description="Basic and acidic residues" evidence="1">
    <location>
        <begin position="54"/>
        <end position="74"/>
    </location>
</feature>